<gene>
    <name evidence="1" type="ORF">Pfra01_001155800</name>
</gene>
<dbReference type="Proteomes" id="UP001165121">
    <property type="component" value="Unassembled WGS sequence"/>
</dbReference>
<protein>
    <submittedName>
        <fullName evidence="1">Unnamed protein product</fullName>
    </submittedName>
</protein>
<name>A0A9W6XIF7_9STRA</name>
<keyword evidence="2" id="KW-1185">Reference proteome</keyword>
<dbReference type="OrthoDB" id="106121at2759"/>
<evidence type="ECO:0000313" key="2">
    <source>
        <dbReference type="Proteomes" id="UP001165121"/>
    </source>
</evidence>
<organism evidence="1 2">
    <name type="scientific">Phytophthora fragariaefolia</name>
    <dbReference type="NCBI Taxonomy" id="1490495"/>
    <lineage>
        <taxon>Eukaryota</taxon>
        <taxon>Sar</taxon>
        <taxon>Stramenopiles</taxon>
        <taxon>Oomycota</taxon>
        <taxon>Peronosporomycetes</taxon>
        <taxon>Peronosporales</taxon>
        <taxon>Peronosporaceae</taxon>
        <taxon>Phytophthora</taxon>
    </lineage>
</organism>
<evidence type="ECO:0000313" key="1">
    <source>
        <dbReference type="EMBL" id="GMF39190.1"/>
    </source>
</evidence>
<accession>A0A9W6XIF7</accession>
<dbReference type="AlphaFoldDB" id="A0A9W6XIF7"/>
<comment type="caution">
    <text evidence="1">The sequence shown here is derived from an EMBL/GenBank/DDBJ whole genome shotgun (WGS) entry which is preliminary data.</text>
</comment>
<proteinExistence type="predicted"/>
<sequence>MLQDKNTRVKLGDKQIIEAQLEIVFVKILVSDHDKAYECVAVIYTIPDEFYCILGIPFFEDMQHQIDG</sequence>
<reference evidence="1" key="1">
    <citation type="submission" date="2023-04" db="EMBL/GenBank/DDBJ databases">
        <title>Phytophthora fragariaefolia NBRC 109709.</title>
        <authorList>
            <person name="Ichikawa N."/>
            <person name="Sato H."/>
            <person name="Tonouchi N."/>
        </authorList>
    </citation>
    <scope>NUCLEOTIDE SEQUENCE</scope>
    <source>
        <strain evidence="1">NBRC 109709</strain>
    </source>
</reference>
<dbReference type="EMBL" id="BSXT01001141">
    <property type="protein sequence ID" value="GMF39190.1"/>
    <property type="molecule type" value="Genomic_DNA"/>
</dbReference>